<dbReference type="InterPro" id="IPR002577">
    <property type="entry name" value="HTH_HxlR"/>
</dbReference>
<proteinExistence type="predicted"/>
<dbReference type="Proteomes" id="UP000028933">
    <property type="component" value="Chromosome"/>
</dbReference>
<evidence type="ECO:0000259" key="4">
    <source>
        <dbReference type="PROSITE" id="PS51118"/>
    </source>
</evidence>
<dbReference type="Pfam" id="PF01638">
    <property type="entry name" value="HxlR"/>
    <property type="match status" value="1"/>
</dbReference>
<name>A0A077EGM3_9FLAO</name>
<evidence type="ECO:0000256" key="3">
    <source>
        <dbReference type="ARBA" id="ARBA00023163"/>
    </source>
</evidence>
<dbReference type="RefSeq" id="WP_024564408.1">
    <property type="nucleotide sequence ID" value="NZ_CP007547.1"/>
</dbReference>
<dbReference type="Gene3D" id="1.10.10.10">
    <property type="entry name" value="Winged helix-like DNA-binding domain superfamily/Winged helix DNA-binding domain"/>
    <property type="match status" value="1"/>
</dbReference>
<protein>
    <submittedName>
        <fullName evidence="5">Transcriptional regulator, HxlR family</fullName>
    </submittedName>
</protein>
<dbReference type="HOGENOM" id="CLU_111585_5_2_10"/>
<dbReference type="PROSITE" id="PS51118">
    <property type="entry name" value="HTH_HXLR"/>
    <property type="match status" value="1"/>
</dbReference>
<dbReference type="eggNOG" id="COG1733">
    <property type="taxonomic scope" value="Bacteria"/>
</dbReference>
<dbReference type="InterPro" id="IPR036390">
    <property type="entry name" value="WH_DNA-bd_sf"/>
</dbReference>
<evidence type="ECO:0000256" key="2">
    <source>
        <dbReference type="ARBA" id="ARBA00023125"/>
    </source>
</evidence>
<feature type="domain" description="HTH hxlR-type" evidence="4">
    <location>
        <begin position="21"/>
        <end position="119"/>
    </location>
</feature>
<dbReference type="PANTHER" id="PTHR33204:SF29">
    <property type="entry name" value="TRANSCRIPTIONAL REGULATOR"/>
    <property type="match status" value="1"/>
</dbReference>
<evidence type="ECO:0000256" key="1">
    <source>
        <dbReference type="ARBA" id="ARBA00023015"/>
    </source>
</evidence>
<evidence type="ECO:0000313" key="5">
    <source>
        <dbReference type="EMBL" id="AIL45713.1"/>
    </source>
</evidence>
<dbReference type="PANTHER" id="PTHR33204">
    <property type="entry name" value="TRANSCRIPTIONAL REGULATOR, MARR FAMILY"/>
    <property type="match status" value="1"/>
</dbReference>
<dbReference type="STRING" id="1338011.BD94_1938"/>
<keyword evidence="3" id="KW-0804">Transcription</keyword>
<reference evidence="5" key="2">
    <citation type="journal article" date="2015" name="Genome Biol. Evol.">
        <title>Complete Genome Sequence and Transcriptomic Analysis of the Novel Pathogen Elizabethkingia anophelis in Response to Oxidative Stress.</title>
        <authorList>
            <person name="Li Y."/>
            <person name="Liu Y."/>
            <person name="Chew S.C."/>
            <person name="Tay M."/>
            <person name="Salido M.M."/>
            <person name="Teo J."/>
            <person name="Lauro F.M."/>
            <person name="Givskov M."/>
            <person name="Yang L."/>
        </authorList>
    </citation>
    <scope>NUCLEOTIDE SEQUENCE</scope>
    <source>
        <strain evidence="5">NUHP1</strain>
    </source>
</reference>
<dbReference type="SUPFAM" id="SSF46785">
    <property type="entry name" value="Winged helix' DNA-binding domain"/>
    <property type="match status" value="1"/>
</dbReference>
<keyword evidence="1" id="KW-0805">Transcription regulation</keyword>
<dbReference type="InterPro" id="IPR036388">
    <property type="entry name" value="WH-like_DNA-bd_sf"/>
</dbReference>
<sequence>MTKIKDTSTNFANKKALAEECQEVYAVNIIGGQWTLAICCYLINGKLRFSELKQCLPNITERMLALELKKLIDHKIIQNFVYAEVPARVEYEMTPIGYKLHSIIKELGKWGNEHQELTRSNKFS</sequence>
<evidence type="ECO:0000313" key="6">
    <source>
        <dbReference type="Proteomes" id="UP000028933"/>
    </source>
</evidence>
<dbReference type="EMBL" id="CP007547">
    <property type="protein sequence ID" value="AIL45713.1"/>
    <property type="molecule type" value="Genomic_DNA"/>
</dbReference>
<organism evidence="5 6">
    <name type="scientific">Elizabethkingia anophelis NUHP1</name>
    <dbReference type="NCBI Taxonomy" id="1338011"/>
    <lineage>
        <taxon>Bacteria</taxon>
        <taxon>Pseudomonadati</taxon>
        <taxon>Bacteroidota</taxon>
        <taxon>Flavobacteriia</taxon>
        <taxon>Flavobacteriales</taxon>
        <taxon>Weeksellaceae</taxon>
        <taxon>Elizabethkingia</taxon>
    </lineage>
</organism>
<dbReference type="GO" id="GO:0003677">
    <property type="term" value="F:DNA binding"/>
    <property type="evidence" value="ECO:0007669"/>
    <property type="project" value="UniProtKB-KW"/>
</dbReference>
<dbReference type="KEGG" id="eao:BD94_1938"/>
<accession>A0A077EGM3</accession>
<dbReference type="AlphaFoldDB" id="A0A077EGM3"/>
<keyword evidence="2" id="KW-0238">DNA-binding</keyword>
<gene>
    <name evidence="5" type="ORF">BD94_1938</name>
</gene>
<reference evidence="5" key="1">
    <citation type="journal article" date="2013" name="Lancet">
        <title>First case of E anophelis outbreak in an intensive-care unit.</title>
        <authorList>
            <person name="Teo J."/>
            <person name="Tan S.Y."/>
            <person name="Tay M."/>
            <person name="Ding Y."/>
            <person name="Kjelleberg S."/>
            <person name="Givskov M."/>
            <person name="Lin R.T."/>
            <person name="Yang L."/>
        </authorList>
    </citation>
    <scope>NUCLEOTIDE SEQUENCE [LARGE SCALE GENOMIC DNA]</scope>
    <source>
        <strain evidence="5">NUHP1</strain>
    </source>
</reference>